<dbReference type="FunFam" id="3.40.50.720:FF:000084">
    <property type="entry name" value="Short-chain dehydrogenase reductase"/>
    <property type="match status" value="1"/>
</dbReference>
<dbReference type="PRINTS" id="PR00081">
    <property type="entry name" value="GDHRDH"/>
</dbReference>
<dbReference type="SUPFAM" id="SSF51735">
    <property type="entry name" value="NAD(P)-binding Rossmann-fold domains"/>
    <property type="match status" value="1"/>
</dbReference>
<accession>A0A0A1DU90</accession>
<comment type="similarity">
    <text evidence="1 4">Belongs to the short-chain dehydrogenases/reductases (SDR) family.</text>
</comment>
<dbReference type="PROSITE" id="PS00061">
    <property type="entry name" value="ADH_SHORT"/>
    <property type="match status" value="1"/>
</dbReference>
<dbReference type="CDD" id="cd05233">
    <property type="entry name" value="SDR_c"/>
    <property type="match status" value="1"/>
</dbReference>
<evidence type="ECO:0000256" key="2">
    <source>
        <dbReference type="ARBA" id="ARBA00023002"/>
    </source>
</evidence>
<dbReference type="PANTHER" id="PTHR42879:SF2">
    <property type="entry name" value="3-OXOACYL-[ACYL-CARRIER-PROTEIN] REDUCTASE FABG"/>
    <property type="match status" value="1"/>
</dbReference>
<dbReference type="GO" id="GO:0032787">
    <property type="term" value="P:monocarboxylic acid metabolic process"/>
    <property type="evidence" value="ECO:0007669"/>
    <property type="project" value="UniProtKB-ARBA"/>
</dbReference>
<sequence>MTMRNFEGRTAVVTGAAKGQGRSHAIALAQRGANLVLVDIAAQIPCASRMATPEELDETARIVESLGAPCLTLKADTRSPEQMRDVVAATVERFGRVDVLLANAGIAAFGPVREMADDVWRDVVDVNLGGVAASIRAVAPVMAAQRSGRIVATASSVGREGGPNNANYAASKWGVIGLVKSVAIELAPYGVTVNAFSPMSVSTDMCHNDLTYGLFRPDLEAPTTDDVRATFATLNPMAVPWIEVGDATEAVLFLASDEARYITGTALDVAGGWNAFHSA</sequence>
<dbReference type="InterPro" id="IPR002347">
    <property type="entry name" value="SDR_fam"/>
</dbReference>
<dbReference type="InterPro" id="IPR020904">
    <property type="entry name" value="Sc_DH/Rdtase_CS"/>
</dbReference>
<dbReference type="Pfam" id="PF00106">
    <property type="entry name" value="adh_short"/>
    <property type="match status" value="1"/>
</dbReference>
<dbReference type="PRINTS" id="PR00080">
    <property type="entry name" value="SDRFAMILY"/>
</dbReference>
<dbReference type="KEGG" id="psim:KR76_23180"/>
<name>A0A0A1DU90_NOCSI</name>
<keyword evidence="3" id="KW-0520">NAD</keyword>
<dbReference type="Gene3D" id="3.40.50.720">
    <property type="entry name" value="NAD(P)-binding Rossmann-like Domain"/>
    <property type="match status" value="1"/>
</dbReference>
<dbReference type="Proteomes" id="UP000030300">
    <property type="component" value="Chromosome"/>
</dbReference>
<dbReference type="NCBIfam" id="TIGR03971">
    <property type="entry name" value="SDR_subfam_1"/>
    <property type="match status" value="1"/>
</dbReference>
<dbReference type="HOGENOM" id="CLU_010194_1_0_11"/>
<dbReference type="PANTHER" id="PTHR42879">
    <property type="entry name" value="3-OXOACYL-(ACYL-CARRIER-PROTEIN) REDUCTASE"/>
    <property type="match status" value="1"/>
</dbReference>
<dbReference type="eggNOG" id="COG1028">
    <property type="taxonomic scope" value="Bacteria"/>
</dbReference>
<dbReference type="GO" id="GO:0004316">
    <property type="term" value="F:3-oxoacyl-[acyl-carrier-protein] reductase (NADPH) activity"/>
    <property type="evidence" value="ECO:0007669"/>
    <property type="project" value="UniProtKB-EC"/>
</dbReference>
<gene>
    <name evidence="5" type="ORF">KR76_23180</name>
</gene>
<organism evidence="5 6">
    <name type="scientific">Nocardioides simplex</name>
    <name type="common">Arthrobacter simplex</name>
    <dbReference type="NCBI Taxonomy" id="2045"/>
    <lineage>
        <taxon>Bacteria</taxon>
        <taxon>Bacillati</taxon>
        <taxon>Actinomycetota</taxon>
        <taxon>Actinomycetes</taxon>
        <taxon>Propionibacteriales</taxon>
        <taxon>Nocardioidaceae</taxon>
        <taxon>Pimelobacter</taxon>
    </lineage>
</organism>
<evidence type="ECO:0000256" key="4">
    <source>
        <dbReference type="RuleBase" id="RU000363"/>
    </source>
</evidence>
<dbReference type="STRING" id="2045.KR76_23180"/>
<dbReference type="EC" id="1.1.1.100" evidence="5"/>
<evidence type="ECO:0000256" key="3">
    <source>
        <dbReference type="ARBA" id="ARBA00023027"/>
    </source>
</evidence>
<evidence type="ECO:0000313" key="6">
    <source>
        <dbReference type="Proteomes" id="UP000030300"/>
    </source>
</evidence>
<reference evidence="5 6" key="1">
    <citation type="journal article" date="2015" name="Genome Announc.">
        <title>Complete Genome Sequence of Steroid-Transforming Nocardioides simplex VKM Ac-2033D.</title>
        <authorList>
            <person name="Shtratnikova V.Y."/>
            <person name="Schelkunov M.I."/>
            <person name="Pekov Y.A."/>
            <person name="Fokina V.V."/>
            <person name="Logacheva M.D."/>
            <person name="Sokolov S.L."/>
            <person name="Bragin E.Y."/>
            <person name="Ashapkin V.V."/>
            <person name="Donova M.V."/>
        </authorList>
    </citation>
    <scope>NUCLEOTIDE SEQUENCE [LARGE SCALE GENOMIC DNA]</scope>
    <source>
        <strain evidence="5 6">VKM Ac-2033D</strain>
    </source>
</reference>
<keyword evidence="6" id="KW-1185">Reference proteome</keyword>
<dbReference type="InterPro" id="IPR050259">
    <property type="entry name" value="SDR"/>
</dbReference>
<dbReference type="EMBL" id="CP009896">
    <property type="protein sequence ID" value="AIY18955.2"/>
    <property type="molecule type" value="Genomic_DNA"/>
</dbReference>
<evidence type="ECO:0000256" key="1">
    <source>
        <dbReference type="ARBA" id="ARBA00006484"/>
    </source>
</evidence>
<dbReference type="AlphaFoldDB" id="A0A0A1DU90"/>
<proteinExistence type="inferred from homology"/>
<keyword evidence="2 5" id="KW-0560">Oxidoreductase</keyword>
<dbReference type="InterPro" id="IPR023985">
    <property type="entry name" value="SDR_subfam_1"/>
</dbReference>
<protein>
    <submittedName>
        <fullName evidence="5">3-oxoacyl-[acyl-carrier protein] reductase</fullName>
        <ecNumber evidence="5">1.1.1.100</ecNumber>
    </submittedName>
</protein>
<evidence type="ECO:0000313" key="5">
    <source>
        <dbReference type="EMBL" id="AIY18955.2"/>
    </source>
</evidence>
<dbReference type="InterPro" id="IPR036291">
    <property type="entry name" value="NAD(P)-bd_dom_sf"/>
</dbReference>